<organism evidence="1 2">
    <name type="scientific">Phytohabitans kaempferiae</name>
    <dbReference type="NCBI Taxonomy" id="1620943"/>
    <lineage>
        <taxon>Bacteria</taxon>
        <taxon>Bacillati</taxon>
        <taxon>Actinomycetota</taxon>
        <taxon>Actinomycetes</taxon>
        <taxon>Micromonosporales</taxon>
        <taxon>Micromonosporaceae</taxon>
    </lineage>
</organism>
<evidence type="ECO:0000313" key="2">
    <source>
        <dbReference type="Proteomes" id="UP001589867"/>
    </source>
</evidence>
<name>A0ABV6M0B4_9ACTN</name>
<dbReference type="EMBL" id="JBHLUH010000012">
    <property type="protein sequence ID" value="MFC0527939.1"/>
    <property type="molecule type" value="Genomic_DNA"/>
</dbReference>
<sequence length="490" mass="53230">MTSALEESVWRLMHEALDLYHDSPPAADQLRHHLSRFDEPLRIAVAGPWQAGKSTLVNAIVGEEVAPIEAPDAEQVFTWYQDGPEPHATAYPAGVELPVARTANGLRVDIRRWRPAPVNDLVVTWPSRALRNATIVDTPALPAHNFDPRASQGGSTRSASGDKVLRDADAVLYLTRDGRGTDLEWLESAQDGTVARAAPVNVILVLSRADEIGGGRIDALLAAKQLARKHHRDHHVGSLCLAVVALGGLVALAGRVLSDDNFAALSTMARTSRPELEPYLLTTDRFVGEDFPAPVDAQTREDLLDRLGIFGVRLATTLIRTGSGTDTRAGLAAELVRRSGLSELREAVGRCFVDRADALKARSALAALESVLRDEPRPGSDKLLADLEHTLTNAHDFRELRLVAALQGHRVKFGTDLEAEARRLVGEGGTSTAARLGVDRRTNPGQLWELATEALRRWQEQSEDPLLSLEQRRAAAVVVRSCEGILHALS</sequence>
<dbReference type="Proteomes" id="UP001589867">
    <property type="component" value="Unassembled WGS sequence"/>
</dbReference>
<reference evidence="1 2" key="1">
    <citation type="submission" date="2024-09" db="EMBL/GenBank/DDBJ databases">
        <authorList>
            <person name="Sun Q."/>
            <person name="Mori K."/>
        </authorList>
    </citation>
    <scope>NUCLEOTIDE SEQUENCE [LARGE SCALE GENOMIC DNA]</scope>
    <source>
        <strain evidence="1 2">TBRC 3947</strain>
    </source>
</reference>
<keyword evidence="2" id="KW-1185">Reference proteome</keyword>
<dbReference type="InterPro" id="IPR027417">
    <property type="entry name" value="P-loop_NTPase"/>
</dbReference>
<protein>
    <recommendedName>
        <fullName evidence="3">Isoniazid-inducible protein iniC</fullName>
    </recommendedName>
</protein>
<proteinExistence type="predicted"/>
<evidence type="ECO:0000313" key="1">
    <source>
        <dbReference type="EMBL" id="MFC0527939.1"/>
    </source>
</evidence>
<dbReference type="Gene3D" id="3.40.50.300">
    <property type="entry name" value="P-loop containing nucleotide triphosphate hydrolases"/>
    <property type="match status" value="1"/>
</dbReference>
<accession>A0ABV6M0B4</accession>
<dbReference type="RefSeq" id="WP_377248822.1">
    <property type="nucleotide sequence ID" value="NZ_JBHLUH010000012.1"/>
</dbReference>
<evidence type="ECO:0008006" key="3">
    <source>
        <dbReference type="Google" id="ProtNLM"/>
    </source>
</evidence>
<gene>
    <name evidence="1" type="ORF">ACFFIA_09725</name>
</gene>
<comment type="caution">
    <text evidence="1">The sequence shown here is derived from an EMBL/GenBank/DDBJ whole genome shotgun (WGS) entry which is preliminary data.</text>
</comment>
<dbReference type="SUPFAM" id="SSF52540">
    <property type="entry name" value="P-loop containing nucleoside triphosphate hydrolases"/>
    <property type="match status" value="1"/>
</dbReference>